<feature type="compositionally biased region" description="Low complexity" evidence="1">
    <location>
        <begin position="1"/>
        <end position="10"/>
    </location>
</feature>
<feature type="compositionally biased region" description="Basic and acidic residues" evidence="1">
    <location>
        <begin position="277"/>
        <end position="296"/>
    </location>
</feature>
<feature type="compositionally biased region" description="Polar residues" evidence="1">
    <location>
        <begin position="70"/>
        <end position="83"/>
    </location>
</feature>
<dbReference type="Proteomes" id="UP000001514">
    <property type="component" value="Unassembled WGS sequence"/>
</dbReference>
<feature type="region of interest" description="Disordered" evidence="1">
    <location>
        <begin position="1"/>
        <end position="50"/>
    </location>
</feature>
<name>D8SCS8_SELML</name>
<evidence type="ECO:0000313" key="3">
    <source>
        <dbReference type="Proteomes" id="UP000001514"/>
    </source>
</evidence>
<dbReference type="AlphaFoldDB" id="D8SCS8"/>
<feature type="compositionally biased region" description="Polar residues" evidence="1">
    <location>
        <begin position="104"/>
        <end position="116"/>
    </location>
</feature>
<dbReference type="Gramene" id="EFJ17905">
    <property type="protein sequence ID" value="EFJ17905"/>
    <property type="gene ID" value="SELMODRAFT_420683"/>
</dbReference>
<organism evidence="3">
    <name type="scientific">Selaginella moellendorffii</name>
    <name type="common">Spikemoss</name>
    <dbReference type="NCBI Taxonomy" id="88036"/>
    <lineage>
        <taxon>Eukaryota</taxon>
        <taxon>Viridiplantae</taxon>
        <taxon>Streptophyta</taxon>
        <taxon>Embryophyta</taxon>
        <taxon>Tracheophyta</taxon>
        <taxon>Lycopodiopsida</taxon>
        <taxon>Selaginellales</taxon>
        <taxon>Selaginellaceae</taxon>
        <taxon>Selaginella</taxon>
    </lineage>
</organism>
<keyword evidence="3" id="KW-1185">Reference proteome</keyword>
<reference evidence="2 3" key="1">
    <citation type="journal article" date="2011" name="Science">
        <title>The Selaginella genome identifies genetic changes associated with the evolution of vascular plants.</title>
        <authorList>
            <person name="Banks J.A."/>
            <person name="Nishiyama T."/>
            <person name="Hasebe M."/>
            <person name="Bowman J.L."/>
            <person name="Gribskov M."/>
            <person name="dePamphilis C."/>
            <person name="Albert V.A."/>
            <person name="Aono N."/>
            <person name="Aoyama T."/>
            <person name="Ambrose B.A."/>
            <person name="Ashton N.W."/>
            <person name="Axtell M.J."/>
            <person name="Barker E."/>
            <person name="Barker M.S."/>
            <person name="Bennetzen J.L."/>
            <person name="Bonawitz N.D."/>
            <person name="Chapple C."/>
            <person name="Cheng C."/>
            <person name="Correa L.G."/>
            <person name="Dacre M."/>
            <person name="DeBarry J."/>
            <person name="Dreyer I."/>
            <person name="Elias M."/>
            <person name="Engstrom E.M."/>
            <person name="Estelle M."/>
            <person name="Feng L."/>
            <person name="Finet C."/>
            <person name="Floyd S.K."/>
            <person name="Frommer W.B."/>
            <person name="Fujita T."/>
            <person name="Gramzow L."/>
            <person name="Gutensohn M."/>
            <person name="Harholt J."/>
            <person name="Hattori M."/>
            <person name="Heyl A."/>
            <person name="Hirai T."/>
            <person name="Hiwatashi Y."/>
            <person name="Ishikawa M."/>
            <person name="Iwata M."/>
            <person name="Karol K.G."/>
            <person name="Koehler B."/>
            <person name="Kolukisaoglu U."/>
            <person name="Kubo M."/>
            <person name="Kurata T."/>
            <person name="Lalonde S."/>
            <person name="Li K."/>
            <person name="Li Y."/>
            <person name="Litt A."/>
            <person name="Lyons E."/>
            <person name="Manning G."/>
            <person name="Maruyama T."/>
            <person name="Michael T.P."/>
            <person name="Mikami K."/>
            <person name="Miyazaki S."/>
            <person name="Morinaga S."/>
            <person name="Murata T."/>
            <person name="Mueller-Roeber B."/>
            <person name="Nelson D.R."/>
            <person name="Obara M."/>
            <person name="Oguri Y."/>
            <person name="Olmstead R.G."/>
            <person name="Onodera N."/>
            <person name="Petersen B.L."/>
            <person name="Pils B."/>
            <person name="Prigge M."/>
            <person name="Rensing S.A."/>
            <person name="Riano-Pachon D.M."/>
            <person name="Roberts A.W."/>
            <person name="Sato Y."/>
            <person name="Scheller H.V."/>
            <person name="Schulz B."/>
            <person name="Schulz C."/>
            <person name="Shakirov E.V."/>
            <person name="Shibagaki N."/>
            <person name="Shinohara N."/>
            <person name="Shippen D.E."/>
            <person name="Soerensen I."/>
            <person name="Sotooka R."/>
            <person name="Sugimoto N."/>
            <person name="Sugita M."/>
            <person name="Sumikawa N."/>
            <person name="Tanurdzic M."/>
            <person name="Theissen G."/>
            <person name="Ulvskov P."/>
            <person name="Wakazuki S."/>
            <person name="Weng J.K."/>
            <person name="Willats W.W."/>
            <person name="Wipf D."/>
            <person name="Wolf P.G."/>
            <person name="Yang L."/>
            <person name="Zimmer A.D."/>
            <person name="Zhu Q."/>
            <person name="Mitros T."/>
            <person name="Hellsten U."/>
            <person name="Loque D."/>
            <person name="Otillar R."/>
            <person name="Salamov A."/>
            <person name="Schmutz J."/>
            <person name="Shapiro H."/>
            <person name="Lindquist E."/>
            <person name="Lucas S."/>
            <person name="Rokhsar D."/>
            <person name="Grigoriev I.V."/>
        </authorList>
    </citation>
    <scope>NUCLEOTIDE SEQUENCE [LARGE SCALE GENOMIC DNA]</scope>
</reference>
<evidence type="ECO:0000256" key="1">
    <source>
        <dbReference type="SAM" id="MobiDB-lite"/>
    </source>
</evidence>
<dbReference type="KEGG" id="smo:SELMODRAFT_420683"/>
<feature type="compositionally biased region" description="Pro residues" evidence="1">
    <location>
        <begin position="11"/>
        <end position="22"/>
    </location>
</feature>
<feature type="region of interest" description="Disordered" evidence="1">
    <location>
        <begin position="277"/>
        <end position="382"/>
    </location>
</feature>
<feature type="region of interest" description="Disordered" evidence="1">
    <location>
        <begin position="65"/>
        <end position="184"/>
    </location>
</feature>
<dbReference type="HOGENOM" id="CLU_471265_0_0_1"/>
<dbReference type="InParanoid" id="D8SCS8"/>
<protein>
    <submittedName>
        <fullName evidence="2">Uncharacterized protein</fullName>
    </submittedName>
</protein>
<dbReference type="eggNOG" id="ENOG502SCET">
    <property type="taxonomic scope" value="Eukaryota"/>
</dbReference>
<dbReference type="EMBL" id="GL377612">
    <property type="protein sequence ID" value="EFJ17905.1"/>
    <property type="molecule type" value="Genomic_DNA"/>
</dbReference>
<feature type="compositionally biased region" description="Basic residues" evidence="1">
    <location>
        <begin position="25"/>
        <end position="34"/>
    </location>
</feature>
<gene>
    <name evidence="2" type="ORF">SELMODRAFT_420683</name>
</gene>
<proteinExistence type="predicted"/>
<evidence type="ECO:0000313" key="2">
    <source>
        <dbReference type="EMBL" id="EFJ17905.1"/>
    </source>
</evidence>
<accession>D8SCS8</accession>
<feature type="compositionally biased region" description="Low complexity" evidence="1">
    <location>
        <begin position="117"/>
        <end position="128"/>
    </location>
</feature>
<sequence length="579" mass="64312">MATIIRRSVPPSSPPRRVPPPAAHRSVHPPRPGHRSATPVACRPPNHRQGGREELRHLTAAPTVRHLHQHQQSNTMEQQSSTAMEEHHLQSRTAMEHHHLHQQAMEQQRSTSTVRHQQTTEQQSSTSTVRHRHQQATEQQSSTATEEEQSSTHLHQQSSIQGRHLLPGQPLGDQGGLGRRHLHQQRSIQGRHLLLGQPLGGQGPLMTQLRRSKVLLAPLLNEGIELVPELCVLNLAQGNEILSLTAAAAAATARKMAAPDVAHQDVIRLLSSSLHEYPDASDDGHHSKQEKDDACHKQPRRLPPSAFLKTNPIYGAATDSVDDRLTPPLGRDPPAAIHGVDEHKKVPRASLPEDPFLSSAARRSGNDRRAQEQALDPVSHRGTVFDPGDAFVVRLAAAAEKQVEMEKHMQRITEFGMRRPGNKHSHRIREVENLEKPVVEANHSANSGGSHLAACVHDSDAKPSTLEVKLELDGAYSERRHRMKIHETNHFGFFKPEQAKAESLQPRQAPPPRQEQKHLFLMLSLPLILLSSNSFKWRSFWPPDPVQMPMSSSSKVQESFQLLEAIPHVIQCSAAGSPP</sequence>
<feature type="compositionally biased region" description="Basic and acidic residues" evidence="1">
    <location>
        <begin position="84"/>
        <end position="97"/>
    </location>
</feature>